<evidence type="ECO:0000313" key="2">
    <source>
        <dbReference type="EMBL" id="PCS06473.1"/>
    </source>
</evidence>
<keyword evidence="3" id="KW-1185">Reference proteome</keyword>
<keyword evidence="1" id="KW-1133">Transmembrane helix</keyword>
<organism evidence="2 3">
    <name type="scientific">Pseudolactococcus plantarum</name>
    <dbReference type="NCBI Taxonomy" id="1365"/>
    <lineage>
        <taxon>Bacteria</taxon>
        <taxon>Bacillati</taxon>
        <taxon>Bacillota</taxon>
        <taxon>Bacilli</taxon>
        <taxon>Lactobacillales</taxon>
        <taxon>Streptococcaceae</taxon>
        <taxon>Pseudolactococcus</taxon>
    </lineage>
</organism>
<dbReference type="STRING" id="1348632.GCA_001591745_01186"/>
<evidence type="ECO:0000313" key="3">
    <source>
        <dbReference type="Proteomes" id="UP000242246"/>
    </source>
</evidence>
<protein>
    <submittedName>
        <fullName evidence="2">Uncharacterized protein</fullName>
    </submittedName>
</protein>
<sequence>MVDRRTLRKNARRLKLGRCYAYLDNLIVSIFYFYDSAYISSPFIDGYSDTNDLISHGYDGDHVSLFVGWVTWILIIYTLGRYISGNQSLSKKQLKTKDLVLFLISVVVLAITVVISPFLENSILWKVDDTQTHLLMMRLYYYYGLFMVYTFIRWLLNFDYHEYYYYRKGDNYNRKFFLYLFFVVIGLSVVYEVGLETLKRYLFN</sequence>
<dbReference type="EMBL" id="JXJX01000008">
    <property type="protein sequence ID" value="PCS06473.1"/>
    <property type="molecule type" value="Genomic_DNA"/>
</dbReference>
<feature type="transmembrane region" description="Helical" evidence="1">
    <location>
        <begin position="139"/>
        <end position="156"/>
    </location>
</feature>
<dbReference type="RefSeq" id="WP_068162983.1">
    <property type="nucleotide sequence ID" value="NZ_JXJX01000008.1"/>
</dbReference>
<accession>A0A2A5RZ33</accession>
<proteinExistence type="predicted"/>
<feature type="transmembrane region" description="Helical" evidence="1">
    <location>
        <begin position="21"/>
        <end position="43"/>
    </location>
</feature>
<gene>
    <name evidence="2" type="ORF">RU87_GL001682</name>
</gene>
<name>A0A2A5RZ33_9LACT</name>
<feature type="transmembrane region" description="Helical" evidence="1">
    <location>
        <begin position="99"/>
        <end position="119"/>
    </location>
</feature>
<feature type="transmembrane region" description="Helical" evidence="1">
    <location>
        <begin position="176"/>
        <end position="194"/>
    </location>
</feature>
<dbReference type="AlphaFoldDB" id="A0A2A5RZ33"/>
<dbReference type="Proteomes" id="UP000242246">
    <property type="component" value="Unassembled WGS sequence"/>
</dbReference>
<evidence type="ECO:0000256" key="1">
    <source>
        <dbReference type="SAM" id="Phobius"/>
    </source>
</evidence>
<keyword evidence="1" id="KW-0472">Membrane</keyword>
<comment type="caution">
    <text evidence="2">The sequence shown here is derived from an EMBL/GenBank/DDBJ whole genome shotgun (WGS) entry which is preliminary data.</text>
</comment>
<feature type="transmembrane region" description="Helical" evidence="1">
    <location>
        <begin position="63"/>
        <end position="79"/>
    </location>
</feature>
<keyword evidence="1" id="KW-0812">Transmembrane</keyword>
<reference evidence="2 3" key="1">
    <citation type="submission" date="2014-12" db="EMBL/GenBank/DDBJ databases">
        <title>Draft genome sequences of 10 type strains of Lactococcus.</title>
        <authorList>
            <person name="Sun Z."/>
            <person name="Zhong Z."/>
            <person name="Liu W."/>
            <person name="Zhang W."/>
            <person name="Zhang H."/>
        </authorList>
    </citation>
    <scope>NUCLEOTIDE SEQUENCE [LARGE SCALE GENOMIC DNA]</scope>
    <source>
        <strain evidence="2 3">DSM 20686</strain>
    </source>
</reference>